<keyword evidence="1 6" id="KW-0245">EGF-like domain</keyword>
<dbReference type="AlphaFoldDB" id="A0A0G4HWC3"/>
<dbReference type="VEuPathDB" id="CryptoDB:Cvel_9011"/>
<dbReference type="PROSITE" id="PS00022">
    <property type="entry name" value="EGF_1"/>
    <property type="match status" value="1"/>
</dbReference>
<feature type="domain" description="EGF-like" evidence="7">
    <location>
        <begin position="46"/>
        <end position="82"/>
    </location>
</feature>
<dbReference type="PROSITE" id="PS50026">
    <property type="entry name" value="EGF_3"/>
    <property type="match status" value="1"/>
</dbReference>
<dbReference type="EMBL" id="CDMZ01004139">
    <property type="protein sequence ID" value="CEM48767.1"/>
    <property type="molecule type" value="Genomic_DNA"/>
</dbReference>
<keyword evidence="2" id="KW-0732">Signal</keyword>
<dbReference type="Gene3D" id="2.10.25.10">
    <property type="entry name" value="Laminin"/>
    <property type="match status" value="1"/>
</dbReference>
<evidence type="ECO:0000256" key="1">
    <source>
        <dbReference type="ARBA" id="ARBA00022536"/>
    </source>
</evidence>
<name>A0A0G4HWC3_9ALVE</name>
<dbReference type="InterPro" id="IPR000742">
    <property type="entry name" value="EGF"/>
</dbReference>
<dbReference type="PROSITE" id="PS01186">
    <property type="entry name" value="EGF_2"/>
    <property type="match status" value="1"/>
</dbReference>
<evidence type="ECO:0000259" key="7">
    <source>
        <dbReference type="PROSITE" id="PS50026"/>
    </source>
</evidence>
<proteinExistence type="predicted"/>
<sequence>MKFVAVALGAVAANAAFDLDKFGDLDLKFGDVFANKDAGDKGTKFEVDLCKMSPCLNGGVCSTVDKEIVCECAEPFTGGRCEAVIDPALLCPADTFALPASPTDVVSGVRRCIYAVTGSVNYDESVAACAGAVEGGTPIVTDILEIKSIANQLAVSEGIIATDSIGFPDGYWVFAEATGVDTSGFNGGQIRAAAFTFSDGTPWTGFSDSAGLDFGLWWNSNDPQNNDVDTRLQIGFNRQASGYNNQAPASIAAGSICQVKIPYVFG</sequence>
<dbReference type="SUPFAM" id="SSF57196">
    <property type="entry name" value="EGF/Laminin"/>
    <property type="match status" value="1"/>
</dbReference>
<evidence type="ECO:0000313" key="8">
    <source>
        <dbReference type="EMBL" id="CEM48767.1"/>
    </source>
</evidence>
<protein>
    <recommendedName>
        <fullName evidence="7">EGF-like domain-containing protein</fullName>
    </recommendedName>
</protein>
<dbReference type="SMART" id="SM00181">
    <property type="entry name" value="EGF"/>
    <property type="match status" value="1"/>
</dbReference>
<feature type="disulfide bond" evidence="6">
    <location>
        <begin position="72"/>
        <end position="81"/>
    </location>
</feature>
<evidence type="ECO:0000256" key="4">
    <source>
        <dbReference type="ARBA" id="ARBA00023157"/>
    </source>
</evidence>
<evidence type="ECO:0000256" key="2">
    <source>
        <dbReference type="ARBA" id="ARBA00022729"/>
    </source>
</evidence>
<comment type="caution">
    <text evidence="6">Lacks conserved residue(s) required for the propagation of feature annotation.</text>
</comment>
<keyword evidence="4 6" id="KW-1015">Disulfide bond</keyword>
<organism evidence="8">
    <name type="scientific">Chromera velia CCMP2878</name>
    <dbReference type="NCBI Taxonomy" id="1169474"/>
    <lineage>
        <taxon>Eukaryota</taxon>
        <taxon>Sar</taxon>
        <taxon>Alveolata</taxon>
        <taxon>Colpodellida</taxon>
        <taxon>Chromeraceae</taxon>
        <taxon>Chromera</taxon>
    </lineage>
</organism>
<dbReference type="CDD" id="cd00054">
    <property type="entry name" value="EGF_CA"/>
    <property type="match status" value="1"/>
</dbReference>
<gene>
    <name evidence="8" type="ORF">Cvel_9011</name>
</gene>
<evidence type="ECO:0000256" key="6">
    <source>
        <dbReference type="PROSITE-ProRule" id="PRU00076"/>
    </source>
</evidence>
<evidence type="ECO:0000256" key="3">
    <source>
        <dbReference type="ARBA" id="ARBA00022737"/>
    </source>
</evidence>
<dbReference type="Pfam" id="PF00008">
    <property type="entry name" value="EGF"/>
    <property type="match status" value="1"/>
</dbReference>
<accession>A0A0G4HWC3</accession>
<reference evidence="8" key="1">
    <citation type="submission" date="2014-11" db="EMBL/GenBank/DDBJ databases">
        <authorList>
            <person name="Otto D Thomas"/>
            <person name="Naeem Raeece"/>
        </authorList>
    </citation>
    <scope>NUCLEOTIDE SEQUENCE</scope>
</reference>
<dbReference type="PhylomeDB" id="A0A0G4HWC3"/>
<keyword evidence="5" id="KW-0325">Glycoprotein</keyword>
<keyword evidence="3" id="KW-0677">Repeat</keyword>
<dbReference type="FunFam" id="2.10.25.10:FF:000057">
    <property type="entry name" value="protocadherin Fat 1 isoform X2"/>
    <property type="match status" value="1"/>
</dbReference>
<evidence type="ECO:0000256" key="5">
    <source>
        <dbReference type="ARBA" id="ARBA00023180"/>
    </source>
</evidence>